<gene>
    <name evidence="17" type="ORF">BDQ12DRAFT_689802</name>
</gene>
<proteinExistence type="inferred from homology"/>
<keyword evidence="6" id="KW-0349">Heme</keyword>
<dbReference type="SMART" id="SM00747">
    <property type="entry name" value="CFEM"/>
    <property type="match status" value="1"/>
</dbReference>
<dbReference type="OrthoDB" id="3068107at2759"/>
<feature type="chain" id="PRO_5023135448" description="CFEM domain-containing protein" evidence="15">
    <location>
        <begin position="20"/>
        <end position="234"/>
    </location>
</feature>
<keyword evidence="9" id="KW-0408">Iron</keyword>
<comment type="similarity">
    <text evidence="3">Belongs to the RBT5 family.</text>
</comment>
<keyword evidence="4" id="KW-1003">Cell membrane</keyword>
<evidence type="ECO:0000256" key="3">
    <source>
        <dbReference type="ARBA" id="ARBA00010031"/>
    </source>
</evidence>
<reference evidence="17 18" key="1">
    <citation type="journal article" date="2019" name="Nat. Ecol. Evol.">
        <title>Megaphylogeny resolves global patterns of mushroom evolution.</title>
        <authorList>
            <person name="Varga T."/>
            <person name="Krizsan K."/>
            <person name="Foldi C."/>
            <person name="Dima B."/>
            <person name="Sanchez-Garcia M."/>
            <person name="Sanchez-Ramirez S."/>
            <person name="Szollosi G.J."/>
            <person name="Szarkandi J.G."/>
            <person name="Papp V."/>
            <person name="Albert L."/>
            <person name="Andreopoulos W."/>
            <person name="Angelini C."/>
            <person name="Antonin V."/>
            <person name="Barry K.W."/>
            <person name="Bougher N.L."/>
            <person name="Buchanan P."/>
            <person name="Buyck B."/>
            <person name="Bense V."/>
            <person name="Catcheside P."/>
            <person name="Chovatia M."/>
            <person name="Cooper J."/>
            <person name="Damon W."/>
            <person name="Desjardin D."/>
            <person name="Finy P."/>
            <person name="Geml J."/>
            <person name="Haridas S."/>
            <person name="Hughes K."/>
            <person name="Justo A."/>
            <person name="Karasinski D."/>
            <person name="Kautmanova I."/>
            <person name="Kiss B."/>
            <person name="Kocsube S."/>
            <person name="Kotiranta H."/>
            <person name="LaButti K.M."/>
            <person name="Lechner B.E."/>
            <person name="Liimatainen K."/>
            <person name="Lipzen A."/>
            <person name="Lukacs Z."/>
            <person name="Mihaltcheva S."/>
            <person name="Morgado L.N."/>
            <person name="Niskanen T."/>
            <person name="Noordeloos M.E."/>
            <person name="Ohm R.A."/>
            <person name="Ortiz-Santana B."/>
            <person name="Ovrebo C."/>
            <person name="Racz N."/>
            <person name="Riley R."/>
            <person name="Savchenko A."/>
            <person name="Shiryaev A."/>
            <person name="Soop K."/>
            <person name="Spirin V."/>
            <person name="Szebenyi C."/>
            <person name="Tomsovsky M."/>
            <person name="Tulloss R.E."/>
            <person name="Uehling J."/>
            <person name="Grigoriev I.V."/>
            <person name="Vagvolgyi C."/>
            <person name="Papp T."/>
            <person name="Martin F.M."/>
            <person name="Miettinen O."/>
            <person name="Hibbett D.S."/>
            <person name="Nagy L.G."/>
        </authorList>
    </citation>
    <scope>NUCLEOTIDE SEQUENCE [LARGE SCALE GENOMIC DNA]</scope>
    <source>
        <strain evidence="17 18">CBS 166.37</strain>
    </source>
</reference>
<evidence type="ECO:0000256" key="8">
    <source>
        <dbReference type="ARBA" id="ARBA00022729"/>
    </source>
</evidence>
<sequence length="234" mass="22589">MFSSIQILIALQLITGVFLIQVGAQGVASLPECAKTCVEGVATTVGCQTTDARCMCASSSFMSGTTQCVRNNCRIEDQVSAGGILEEMCRSVATPSPPIATASSAVSLPFSTGGPGPISTGSSNPSSPSAPSPSSPAPPNSSNPPSPNSSSSTASVSVITSVSVSVVTTTAGAASASSVSPTKTVVVLSTSLPPVASQTVNAAAGSLRGSLGVGNGAAGVFGAVGAILGGVLVL</sequence>
<evidence type="ECO:0000256" key="10">
    <source>
        <dbReference type="ARBA" id="ARBA00023136"/>
    </source>
</evidence>
<evidence type="ECO:0000256" key="2">
    <source>
        <dbReference type="ARBA" id="ARBA00004613"/>
    </source>
</evidence>
<evidence type="ECO:0000256" key="4">
    <source>
        <dbReference type="ARBA" id="ARBA00022475"/>
    </source>
</evidence>
<dbReference type="PROSITE" id="PS52012">
    <property type="entry name" value="CFEM"/>
    <property type="match status" value="1"/>
</dbReference>
<dbReference type="GO" id="GO:0005576">
    <property type="term" value="C:extracellular region"/>
    <property type="evidence" value="ECO:0007669"/>
    <property type="project" value="UniProtKB-SubCell"/>
</dbReference>
<evidence type="ECO:0000256" key="7">
    <source>
        <dbReference type="ARBA" id="ARBA00022723"/>
    </source>
</evidence>
<evidence type="ECO:0000313" key="17">
    <source>
        <dbReference type="EMBL" id="TFK34405.1"/>
    </source>
</evidence>
<evidence type="ECO:0000256" key="6">
    <source>
        <dbReference type="ARBA" id="ARBA00022617"/>
    </source>
</evidence>
<feature type="compositionally biased region" description="Low complexity" evidence="14">
    <location>
        <begin position="117"/>
        <end position="127"/>
    </location>
</feature>
<dbReference type="GO" id="GO:0005886">
    <property type="term" value="C:plasma membrane"/>
    <property type="evidence" value="ECO:0007669"/>
    <property type="project" value="UniProtKB-SubCell"/>
</dbReference>
<keyword evidence="18" id="KW-1185">Reference proteome</keyword>
<organism evidence="17 18">
    <name type="scientific">Crucibulum laeve</name>
    <dbReference type="NCBI Taxonomy" id="68775"/>
    <lineage>
        <taxon>Eukaryota</taxon>
        <taxon>Fungi</taxon>
        <taxon>Dikarya</taxon>
        <taxon>Basidiomycota</taxon>
        <taxon>Agaricomycotina</taxon>
        <taxon>Agaricomycetes</taxon>
        <taxon>Agaricomycetidae</taxon>
        <taxon>Agaricales</taxon>
        <taxon>Agaricineae</taxon>
        <taxon>Nidulariaceae</taxon>
        <taxon>Crucibulum</taxon>
    </lineage>
</organism>
<evidence type="ECO:0000256" key="13">
    <source>
        <dbReference type="ARBA" id="ARBA00023288"/>
    </source>
</evidence>
<evidence type="ECO:0000256" key="15">
    <source>
        <dbReference type="SAM" id="SignalP"/>
    </source>
</evidence>
<evidence type="ECO:0000256" key="1">
    <source>
        <dbReference type="ARBA" id="ARBA00004609"/>
    </source>
</evidence>
<evidence type="ECO:0000256" key="5">
    <source>
        <dbReference type="ARBA" id="ARBA00022525"/>
    </source>
</evidence>
<evidence type="ECO:0000259" key="16">
    <source>
        <dbReference type="PROSITE" id="PS52012"/>
    </source>
</evidence>
<keyword evidence="12" id="KW-0325">Glycoprotein</keyword>
<keyword evidence="8 15" id="KW-0732">Signal</keyword>
<feature type="signal peptide" evidence="15">
    <location>
        <begin position="1"/>
        <end position="19"/>
    </location>
</feature>
<name>A0A5C3LNN2_9AGAR</name>
<evidence type="ECO:0000256" key="11">
    <source>
        <dbReference type="ARBA" id="ARBA00023157"/>
    </source>
</evidence>
<dbReference type="EMBL" id="ML213632">
    <property type="protein sequence ID" value="TFK34405.1"/>
    <property type="molecule type" value="Genomic_DNA"/>
</dbReference>
<comment type="subcellular location">
    <subcellularLocation>
        <location evidence="1">Cell membrane</location>
        <topology evidence="1">Lipid-anchor</topology>
        <topology evidence="1">GPI-anchor</topology>
    </subcellularLocation>
    <subcellularLocation>
        <location evidence="2">Secreted</location>
    </subcellularLocation>
</comment>
<dbReference type="Pfam" id="PF05730">
    <property type="entry name" value="CFEM"/>
    <property type="match status" value="1"/>
</dbReference>
<dbReference type="Proteomes" id="UP000308652">
    <property type="component" value="Unassembled WGS sequence"/>
</dbReference>
<feature type="compositionally biased region" description="Pro residues" evidence="14">
    <location>
        <begin position="128"/>
        <end position="147"/>
    </location>
</feature>
<feature type="domain" description="CFEM" evidence="16">
    <location>
        <begin position="5"/>
        <end position="116"/>
    </location>
</feature>
<evidence type="ECO:0000256" key="12">
    <source>
        <dbReference type="ARBA" id="ARBA00023180"/>
    </source>
</evidence>
<evidence type="ECO:0000256" key="14">
    <source>
        <dbReference type="SAM" id="MobiDB-lite"/>
    </source>
</evidence>
<dbReference type="AlphaFoldDB" id="A0A5C3LNN2"/>
<dbReference type="InterPro" id="IPR008427">
    <property type="entry name" value="Extracellular_membr_CFEM_dom"/>
</dbReference>
<accession>A0A5C3LNN2</accession>
<dbReference type="PANTHER" id="PTHR37928:SF2">
    <property type="entry name" value="GPI ANCHORED CFEM DOMAIN PROTEIN (AFU_ORTHOLOGUE AFUA_6G10580)"/>
    <property type="match status" value="1"/>
</dbReference>
<dbReference type="GO" id="GO:0046872">
    <property type="term" value="F:metal ion binding"/>
    <property type="evidence" value="ECO:0007669"/>
    <property type="project" value="UniProtKB-KW"/>
</dbReference>
<protein>
    <recommendedName>
        <fullName evidence="16">CFEM domain-containing protein</fullName>
    </recommendedName>
</protein>
<evidence type="ECO:0000313" key="18">
    <source>
        <dbReference type="Proteomes" id="UP000308652"/>
    </source>
</evidence>
<dbReference type="InterPro" id="IPR051735">
    <property type="entry name" value="CFEM_domain"/>
</dbReference>
<keyword evidence="5" id="KW-0964">Secreted</keyword>
<keyword evidence="10" id="KW-0472">Membrane</keyword>
<dbReference type="STRING" id="68775.A0A5C3LNN2"/>
<dbReference type="PANTHER" id="PTHR37928">
    <property type="entry name" value="CFEM DOMAIN PROTEIN (AFU_ORTHOLOGUE AFUA_6G14090)"/>
    <property type="match status" value="1"/>
</dbReference>
<keyword evidence="11" id="KW-1015">Disulfide bond</keyword>
<feature type="region of interest" description="Disordered" evidence="14">
    <location>
        <begin position="104"/>
        <end position="153"/>
    </location>
</feature>
<evidence type="ECO:0000256" key="9">
    <source>
        <dbReference type="ARBA" id="ARBA00023004"/>
    </source>
</evidence>
<keyword evidence="7" id="KW-0479">Metal-binding</keyword>
<keyword evidence="13" id="KW-0449">Lipoprotein</keyword>